<feature type="compositionally biased region" description="Low complexity" evidence="1">
    <location>
        <begin position="210"/>
        <end position="219"/>
    </location>
</feature>
<feature type="compositionally biased region" description="Pro residues" evidence="1">
    <location>
        <begin position="244"/>
        <end position="253"/>
    </location>
</feature>
<evidence type="ECO:0000313" key="2">
    <source>
        <dbReference type="EMBL" id="PAA57650.1"/>
    </source>
</evidence>
<reference evidence="3 4" key="1">
    <citation type="submission" date="2017-06" db="EMBL/GenBank/DDBJ databases">
        <title>A platform for efficient transgenesis in Macrostomum lignano, a flatworm model organism for stem cell research.</title>
        <authorList>
            <person name="Berezikov E."/>
        </authorList>
    </citation>
    <scope>NUCLEOTIDE SEQUENCE [LARGE SCALE GENOMIC DNA]</scope>
    <source>
        <strain evidence="3">DV1</strain>
        <tissue evidence="3">Whole organism</tissue>
    </source>
</reference>
<organism evidence="3 4">
    <name type="scientific">Macrostomum lignano</name>
    <dbReference type="NCBI Taxonomy" id="282301"/>
    <lineage>
        <taxon>Eukaryota</taxon>
        <taxon>Metazoa</taxon>
        <taxon>Spiralia</taxon>
        <taxon>Lophotrochozoa</taxon>
        <taxon>Platyhelminthes</taxon>
        <taxon>Rhabditophora</taxon>
        <taxon>Macrostomorpha</taxon>
        <taxon>Macrostomida</taxon>
        <taxon>Macrostomidae</taxon>
        <taxon>Macrostomum</taxon>
    </lineage>
</organism>
<comment type="caution">
    <text evidence="3">The sequence shown here is derived from an EMBL/GenBank/DDBJ whole genome shotgun (WGS) entry which is preliminary data.</text>
</comment>
<dbReference type="EMBL" id="NIVC01002461">
    <property type="protein sequence ID" value="PAA57650.1"/>
    <property type="molecule type" value="Genomic_DNA"/>
</dbReference>
<feature type="region of interest" description="Disordered" evidence="1">
    <location>
        <begin position="206"/>
        <end position="253"/>
    </location>
</feature>
<proteinExistence type="predicted"/>
<evidence type="ECO:0000313" key="4">
    <source>
        <dbReference type="Proteomes" id="UP000215902"/>
    </source>
</evidence>
<dbReference type="Proteomes" id="UP000215902">
    <property type="component" value="Unassembled WGS sequence"/>
</dbReference>
<evidence type="ECO:0000256" key="1">
    <source>
        <dbReference type="SAM" id="MobiDB-lite"/>
    </source>
</evidence>
<dbReference type="AlphaFoldDB" id="A0A267GR82"/>
<gene>
    <name evidence="3" type="ORF">BOX15_Mlig028066g1</name>
    <name evidence="2" type="ORF">BOX15_Mlig028066g2</name>
</gene>
<sequence>MSRYRGFTVSFNSIGAGKILRKYLVLACQEMLTPLLNQANVNMVEAKCQCQIVINTRAVFRKGAIGTWVKFQLLQVIAPSNAKHVQAKRLLEGLLPGNTVLEEYKDTAKSRIQCNEFVPDNKDLVFNFHRNGIMHYKYGEVEDLYTPGAPLVDKKTLKKIVPPWKITKREHQGVALPSRNFPLQRRLNMIGLLDMLLLGAEYTGETVDGNKNNPENLNNAEVDTHPMRRNAPPLFAGRSDPTRRSPPPYFAFI</sequence>
<name>A0A267GR82_9PLAT</name>
<accession>A0A267GR82</accession>
<evidence type="ECO:0000313" key="3">
    <source>
        <dbReference type="EMBL" id="PAA88538.1"/>
    </source>
</evidence>
<keyword evidence="4" id="KW-1185">Reference proteome</keyword>
<dbReference type="EMBL" id="NIVC01000184">
    <property type="protein sequence ID" value="PAA88538.1"/>
    <property type="molecule type" value="Genomic_DNA"/>
</dbReference>
<protein>
    <submittedName>
        <fullName evidence="3">Uncharacterized protein</fullName>
    </submittedName>
</protein>